<comment type="catalytic activity">
    <reaction evidence="8 9">
        <text>RNA(n) + a ribonucleoside 5'-triphosphate = RNA(n+1) + diphosphate</text>
        <dbReference type="Rhea" id="RHEA:21248"/>
        <dbReference type="Rhea" id="RHEA-COMP:14527"/>
        <dbReference type="Rhea" id="RHEA-COMP:17342"/>
        <dbReference type="ChEBI" id="CHEBI:33019"/>
        <dbReference type="ChEBI" id="CHEBI:61557"/>
        <dbReference type="ChEBI" id="CHEBI:140395"/>
        <dbReference type="EC" id="2.7.7.6"/>
    </reaction>
</comment>
<dbReference type="Gene3D" id="1.10.150.20">
    <property type="entry name" value="5' to 3' exonuclease, C-terminal subdomain"/>
    <property type="match status" value="1"/>
</dbReference>
<dbReference type="PANTHER" id="PTHR10102">
    <property type="entry name" value="DNA-DIRECTED RNA POLYMERASE, MITOCHONDRIAL"/>
    <property type="match status" value="1"/>
</dbReference>
<evidence type="ECO:0000256" key="10">
    <source>
        <dbReference type="SAM" id="Coils"/>
    </source>
</evidence>
<evidence type="ECO:0000256" key="3">
    <source>
        <dbReference type="ARBA" id="ARBA00022478"/>
    </source>
</evidence>
<dbReference type="InterPro" id="IPR037159">
    <property type="entry name" value="RNA_POL_N_sf"/>
</dbReference>
<gene>
    <name evidence="12" type="ORF">RRG08_038990</name>
</gene>
<dbReference type="Pfam" id="PF14700">
    <property type="entry name" value="RPOL_N"/>
    <property type="match status" value="1"/>
</dbReference>
<protein>
    <recommendedName>
        <fullName evidence="2 9">DNA-directed RNA polymerase</fullName>
        <ecNumber evidence="2 9">2.7.7.6</ecNumber>
    </recommendedName>
</protein>
<dbReference type="SMART" id="SM01311">
    <property type="entry name" value="RPOL_N"/>
    <property type="match status" value="1"/>
</dbReference>
<accession>A0AAE0Y7V6</accession>
<dbReference type="GO" id="GO:0001018">
    <property type="term" value="F:mitochondrial promoter sequence-specific DNA binding"/>
    <property type="evidence" value="ECO:0007669"/>
    <property type="project" value="TreeGrafter"/>
</dbReference>
<evidence type="ECO:0000256" key="6">
    <source>
        <dbReference type="ARBA" id="ARBA00022946"/>
    </source>
</evidence>
<dbReference type="GO" id="GO:0034245">
    <property type="term" value="C:mitochondrial DNA-directed RNA polymerase complex"/>
    <property type="evidence" value="ECO:0007669"/>
    <property type="project" value="TreeGrafter"/>
</dbReference>
<sequence length="1394" mass="160107">MLDNLLGCTGSTVQLYSTSTKPYMTKSLLKWKKRKRKSKAQQQKEMDNLQHDLVKMLTKRAIQVVRNKSLLNAQREVVSCHAFDHQGLHDYQNRHSLVDGSLTSIDLTEQPWNGEEHRSYYVAQAVEAKLSLDCSGKTNPFQATPQARYFAVEPHTTHINADEDRFESLKGKGNFTSLKRKSSQEQLYLTNYKPITYSELFPTRSSNPISYFHETGNNLVFHSAFKSFCSELAVTNPVQDWDFETHSEGNLNEHSQSSANTVISLNTLNIASGARSSLKTIKSPLHKEKFQRHSHHYLMESSNQNQRDDALFFPKVMEPESPLMLKSAPNVFVHDPIDALDDTIQDSKEHGFKQSTRKSKKRKSAILTVEDQGNSCITKEMREMLDRSFVEACCFTNHELLAVRNLQYHATQSKVTSVHLFNVLIHALAKKVDLQTIKSLFLLLRQQELEPSLQTYAACLECMGRMSEVNVELCRNLISDINKSNLDLGDVARKCFFQVDEWDYVLKAIKLVQPDFIPNPMKINTVYDNKLLLELNTSNNQAVEYNQYAVDFSHQEMMQRAKMQLEMEVKGEVKVKSIAASELRETLKPLARERRDDLLTEWRKVLLKSFDQKTALLEKNAQDNINMTLYPFLKLFPREEYVNIIFKCLRELLTLSDGYSPTLSMIKSDLGWAVNRKFNTALRLAGGMDKKVMTVYEHFMKAYLDKNKKLDSHRLMWRRAMSQSYDTMNLDMSLKRWPSHITIEIGKFLLDMILYDLKVNATTFKKRSPKRLVPAFSTMVMPDKFGYSNAELKVHPVVSRLFAVDHSEFFSFTPCVVPMLIPPVPWISRNTGSLLLGSNALVRMQPSVGHVDPLKTVKENRYAAVLDSLNTLSACAWKVNKRVLDLQIEVFNNKGDAKLKVASPASQFPPLPVIKHDLMPKEKAQLYKERLALQQQRQDAHGLWCTDLYRLSIANKFRDDIFWFPHSMDFRGRTYPLPPHFNHLGSDNVRGMLLFAKGKPLGEIGYDWLKIHLINLTGLKKRSSNKERLDYAHLVMEDILDSADKPLTGKKWWQESDEPWQTLACCMEIAKIERFVGNKADYVCCFPVHQDGSCNGLQHYAAIGRDQAGAESVNLHPFDVPKDVYSDVVDLVEKSRQAHAEEGKEIAQILKGFIKRKVIKQTIMTTVYGVTRFGAREQIHRQLKDIPEFPAQESWRGSMYLTQTTFSCLREMFTAAKDIQDWLTEASSLISSFMPVDWVTPLGFPVMQPYFKRVGKHSLGFDRFKPNAMKQKNAFPPNYIHSLDSTHMMLTALYCVHAGITFVSVHDCYWTHACDVPVMNRICREQFVNMHKQPLLEDLSKHLLALVKRACRDPSLIEVMRRVDVPALLQLLENVPKRGSFDLDNVLKSTYFFS</sequence>
<proteinExistence type="inferred from homology"/>
<dbReference type="Gene3D" id="1.10.287.280">
    <property type="match status" value="1"/>
</dbReference>
<keyword evidence="5 9" id="KW-0548">Nucleotidyltransferase</keyword>
<evidence type="ECO:0000259" key="11">
    <source>
        <dbReference type="SMART" id="SM01311"/>
    </source>
</evidence>
<dbReference type="InterPro" id="IPR029262">
    <property type="entry name" value="RPOL_N"/>
</dbReference>
<name>A0AAE0Y7V6_9GAST</name>
<dbReference type="GO" id="GO:0003899">
    <property type="term" value="F:DNA-directed RNA polymerase activity"/>
    <property type="evidence" value="ECO:0007669"/>
    <property type="project" value="UniProtKB-EC"/>
</dbReference>
<keyword evidence="7 9" id="KW-0804">Transcription</keyword>
<evidence type="ECO:0000256" key="9">
    <source>
        <dbReference type="RuleBase" id="RU003805"/>
    </source>
</evidence>
<feature type="domain" description="DNA-directed RNA polymerase N-terminal" evidence="11">
    <location>
        <begin position="562"/>
        <end position="874"/>
    </location>
</feature>
<keyword evidence="10" id="KW-0175">Coiled coil</keyword>
<keyword evidence="3 9" id="KW-0240">DNA-directed RNA polymerase</keyword>
<dbReference type="InterPro" id="IPR002092">
    <property type="entry name" value="DNA-dir_Rpol_phage-type"/>
</dbReference>
<keyword evidence="4 9" id="KW-0808">Transferase</keyword>
<dbReference type="PROSITE" id="PS00489">
    <property type="entry name" value="RNA_POL_PHAGE_2"/>
    <property type="match status" value="1"/>
</dbReference>
<dbReference type="PANTHER" id="PTHR10102:SF0">
    <property type="entry name" value="DNA-DIRECTED RNA POLYMERASE, MITOCHONDRIAL"/>
    <property type="match status" value="1"/>
</dbReference>
<evidence type="ECO:0000256" key="8">
    <source>
        <dbReference type="ARBA" id="ARBA00048552"/>
    </source>
</evidence>
<evidence type="ECO:0000256" key="5">
    <source>
        <dbReference type="ARBA" id="ARBA00022695"/>
    </source>
</evidence>
<comment type="caution">
    <text evidence="12">The sequence shown here is derived from an EMBL/GenBank/DDBJ whole genome shotgun (WGS) entry which is preliminary data.</text>
</comment>
<dbReference type="InterPro" id="IPR046950">
    <property type="entry name" value="DNA-dir_Rpol_C_phage-type"/>
</dbReference>
<dbReference type="Pfam" id="PF00940">
    <property type="entry name" value="RNA_pol"/>
    <property type="match status" value="1"/>
</dbReference>
<comment type="function">
    <text evidence="9">DNA-dependent RNA polymerase catalyzes the transcription of DNA into RNA using the four ribonucleoside triphosphates as substrates.</text>
</comment>
<evidence type="ECO:0000313" key="12">
    <source>
        <dbReference type="EMBL" id="KAK3734968.1"/>
    </source>
</evidence>
<evidence type="ECO:0000256" key="1">
    <source>
        <dbReference type="ARBA" id="ARBA00009493"/>
    </source>
</evidence>
<keyword evidence="6" id="KW-0809">Transit peptide</keyword>
<dbReference type="PROSITE" id="PS00900">
    <property type="entry name" value="RNA_POL_PHAGE_1"/>
    <property type="match status" value="1"/>
</dbReference>
<evidence type="ECO:0000313" key="13">
    <source>
        <dbReference type="Proteomes" id="UP001283361"/>
    </source>
</evidence>
<dbReference type="FunFam" id="1.10.287.280:FF:000001">
    <property type="entry name" value="DNA-directed RNA polymerase"/>
    <property type="match status" value="1"/>
</dbReference>
<evidence type="ECO:0000256" key="2">
    <source>
        <dbReference type="ARBA" id="ARBA00012418"/>
    </source>
</evidence>
<dbReference type="SUPFAM" id="SSF56672">
    <property type="entry name" value="DNA/RNA polymerases"/>
    <property type="match status" value="1"/>
</dbReference>
<reference evidence="12" key="1">
    <citation type="journal article" date="2023" name="G3 (Bethesda)">
        <title>A reference genome for the long-term kleptoplast-retaining sea slug Elysia crispata morphotype clarki.</title>
        <authorList>
            <person name="Eastman K.E."/>
            <person name="Pendleton A.L."/>
            <person name="Shaikh M.A."/>
            <person name="Suttiyut T."/>
            <person name="Ogas R."/>
            <person name="Tomko P."/>
            <person name="Gavelis G."/>
            <person name="Widhalm J.R."/>
            <person name="Wisecaver J.H."/>
        </authorList>
    </citation>
    <scope>NUCLEOTIDE SEQUENCE</scope>
    <source>
        <strain evidence="12">ECLA1</strain>
    </source>
</reference>
<dbReference type="EC" id="2.7.7.6" evidence="2 9"/>
<evidence type="ECO:0000256" key="7">
    <source>
        <dbReference type="ARBA" id="ARBA00023163"/>
    </source>
</evidence>
<dbReference type="GO" id="GO:0006390">
    <property type="term" value="P:mitochondrial transcription"/>
    <property type="evidence" value="ECO:0007669"/>
    <property type="project" value="TreeGrafter"/>
</dbReference>
<evidence type="ECO:0000256" key="4">
    <source>
        <dbReference type="ARBA" id="ARBA00022679"/>
    </source>
</evidence>
<dbReference type="Proteomes" id="UP001283361">
    <property type="component" value="Unassembled WGS sequence"/>
</dbReference>
<dbReference type="EMBL" id="JAWDGP010006834">
    <property type="protein sequence ID" value="KAK3734968.1"/>
    <property type="molecule type" value="Genomic_DNA"/>
</dbReference>
<dbReference type="Gene3D" id="1.10.1320.10">
    <property type="entry name" value="DNA-directed RNA polymerase, N-terminal domain"/>
    <property type="match status" value="1"/>
</dbReference>
<organism evidence="12 13">
    <name type="scientific">Elysia crispata</name>
    <name type="common">lettuce slug</name>
    <dbReference type="NCBI Taxonomy" id="231223"/>
    <lineage>
        <taxon>Eukaryota</taxon>
        <taxon>Metazoa</taxon>
        <taxon>Spiralia</taxon>
        <taxon>Lophotrochozoa</taxon>
        <taxon>Mollusca</taxon>
        <taxon>Gastropoda</taxon>
        <taxon>Heterobranchia</taxon>
        <taxon>Euthyneura</taxon>
        <taxon>Panpulmonata</taxon>
        <taxon>Sacoglossa</taxon>
        <taxon>Placobranchoidea</taxon>
        <taxon>Plakobranchidae</taxon>
        <taxon>Elysia</taxon>
    </lineage>
</organism>
<comment type="similarity">
    <text evidence="1 9">Belongs to the phage and mitochondrial RNA polymerase family.</text>
</comment>
<feature type="coiled-coil region" evidence="10">
    <location>
        <begin position="32"/>
        <end position="59"/>
    </location>
</feature>
<keyword evidence="13" id="KW-1185">Reference proteome</keyword>
<dbReference type="InterPro" id="IPR043502">
    <property type="entry name" value="DNA/RNA_pol_sf"/>
</dbReference>